<proteinExistence type="predicted"/>
<sequence>MARTRPSARRRRKTRKNREKLRQAIAKQEREEAGATACSAPASTTENATGAATEAATSASAHDAKGAADTTKARRCKHRHLPDRHYYYRDEKFDRRFLALDRRINERLDINVAKGFAAINVAYQRHGDDLRRGEARLARKVEWIQHAYERDAREEDRKIAGLKRKVDHIQTEIEDLREEIANERRRTQRMMLELYESSDSQDTNHSD</sequence>
<dbReference type="EMBL" id="JABEVY010000302">
    <property type="protein sequence ID" value="KAF5237652.1"/>
    <property type="molecule type" value="Genomic_DNA"/>
</dbReference>
<feature type="region of interest" description="Disordered" evidence="2">
    <location>
        <begin position="1"/>
        <end position="76"/>
    </location>
</feature>
<evidence type="ECO:0000256" key="2">
    <source>
        <dbReference type="SAM" id="MobiDB-lite"/>
    </source>
</evidence>
<dbReference type="Proteomes" id="UP000573603">
    <property type="component" value="Unassembled WGS sequence"/>
</dbReference>
<gene>
    <name evidence="3" type="ORF">FANTH_10678</name>
</gene>
<name>A0A8H5DVX8_9HYPO</name>
<comment type="caution">
    <text evidence="3">The sequence shown here is derived from an EMBL/GenBank/DDBJ whole genome shotgun (WGS) entry which is preliminary data.</text>
</comment>
<dbReference type="AlphaFoldDB" id="A0A8H5DVX8"/>
<feature type="compositionally biased region" description="Low complexity" evidence="2">
    <location>
        <begin position="42"/>
        <end position="61"/>
    </location>
</feature>
<feature type="coiled-coil region" evidence="1">
    <location>
        <begin position="152"/>
        <end position="193"/>
    </location>
</feature>
<organism evidence="3 4">
    <name type="scientific">Fusarium anthophilum</name>
    <dbReference type="NCBI Taxonomy" id="48485"/>
    <lineage>
        <taxon>Eukaryota</taxon>
        <taxon>Fungi</taxon>
        <taxon>Dikarya</taxon>
        <taxon>Ascomycota</taxon>
        <taxon>Pezizomycotina</taxon>
        <taxon>Sordariomycetes</taxon>
        <taxon>Hypocreomycetidae</taxon>
        <taxon>Hypocreales</taxon>
        <taxon>Nectriaceae</taxon>
        <taxon>Fusarium</taxon>
        <taxon>Fusarium fujikuroi species complex</taxon>
    </lineage>
</organism>
<reference evidence="3 4" key="1">
    <citation type="journal article" date="2020" name="BMC Genomics">
        <title>Correction to: Identification and distribution of gene clusters required for synthesis of sphingolipid metabolism inhibitors in diverse species of the filamentous fungus Fusarium.</title>
        <authorList>
            <person name="Kim H.S."/>
            <person name="Lohmar J.M."/>
            <person name="Busman M."/>
            <person name="Brown D.W."/>
            <person name="Naumann T.A."/>
            <person name="Divon H.H."/>
            <person name="Lysoe E."/>
            <person name="Uhlig S."/>
            <person name="Proctor R.H."/>
        </authorList>
    </citation>
    <scope>NUCLEOTIDE SEQUENCE [LARGE SCALE GENOMIC DNA]</scope>
    <source>
        <strain evidence="3 4">NRRL 25214</strain>
    </source>
</reference>
<feature type="compositionally biased region" description="Basic residues" evidence="2">
    <location>
        <begin position="1"/>
        <end position="19"/>
    </location>
</feature>
<accession>A0A8H5DVX8</accession>
<evidence type="ECO:0000256" key="1">
    <source>
        <dbReference type="SAM" id="Coils"/>
    </source>
</evidence>
<evidence type="ECO:0000313" key="4">
    <source>
        <dbReference type="Proteomes" id="UP000573603"/>
    </source>
</evidence>
<protein>
    <submittedName>
        <fullName evidence="3">Uncharacterized protein</fullName>
    </submittedName>
</protein>
<keyword evidence="4" id="KW-1185">Reference proteome</keyword>
<keyword evidence="1" id="KW-0175">Coiled coil</keyword>
<evidence type="ECO:0000313" key="3">
    <source>
        <dbReference type="EMBL" id="KAF5237652.1"/>
    </source>
</evidence>